<name>A0A833QJM6_9POAL</name>
<evidence type="ECO:0000313" key="8">
    <source>
        <dbReference type="EMBL" id="KAF3323386.1"/>
    </source>
</evidence>
<evidence type="ECO:0000256" key="1">
    <source>
        <dbReference type="ARBA" id="ARBA00022723"/>
    </source>
</evidence>
<feature type="domain" description="AIPP2-like SPOC-like" evidence="7">
    <location>
        <begin position="85"/>
        <end position="215"/>
    </location>
</feature>
<dbReference type="GO" id="GO:0034244">
    <property type="term" value="P:negative regulation of transcription elongation by RNA polymerase II"/>
    <property type="evidence" value="ECO:0007669"/>
    <property type="project" value="InterPro"/>
</dbReference>
<keyword evidence="4" id="KW-0805">Transcription regulation</keyword>
<dbReference type="Proteomes" id="UP000623129">
    <property type="component" value="Unassembled WGS sequence"/>
</dbReference>
<dbReference type="GO" id="GO:0140566">
    <property type="term" value="F:histone reader activity"/>
    <property type="evidence" value="ECO:0007669"/>
    <property type="project" value="InterPro"/>
</dbReference>
<dbReference type="EMBL" id="SWLB01000023">
    <property type="protein sequence ID" value="KAF3323386.1"/>
    <property type="molecule type" value="Genomic_DNA"/>
</dbReference>
<feature type="compositionally biased region" description="Basic and acidic residues" evidence="6">
    <location>
        <begin position="467"/>
        <end position="477"/>
    </location>
</feature>
<dbReference type="OrthoDB" id="1932206at2759"/>
<evidence type="ECO:0000259" key="7">
    <source>
        <dbReference type="Pfam" id="PF23121"/>
    </source>
</evidence>
<feature type="region of interest" description="Disordered" evidence="6">
    <location>
        <begin position="19"/>
        <end position="39"/>
    </location>
</feature>
<feature type="region of interest" description="Disordered" evidence="6">
    <location>
        <begin position="224"/>
        <end position="249"/>
    </location>
</feature>
<feature type="region of interest" description="Disordered" evidence="6">
    <location>
        <begin position="464"/>
        <end position="489"/>
    </location>
</feature>
<evidence type="ECO:0000313" key="9">
    <source>
        <dbReference type="Proteomes" id="UP000623129"/>
    </source>
</evidence>
<gene>
    <name evidence="8" type="ORF">FCM35_KLT12117</name>
</gene>
<feature type="compositionally biased region" description="Basic and acidic residues" evidence="6">
    <location>
        <begin position="366"/>
        <end position="379"/>
    </location>
</feature>
<evidence type="ECO:0000256" key="6">
    <source>
        <dbReference type="SAM" id="MobiDB-lite"/>
    </source>
</evidence>
<keyword evidence="3" id="KW-0862">Zinc</keyword>
<comment type="caution">
    <text evidence="8">The sequence shown here is derived from an EMBL/GenBank/DDBJ whole genome shotgun (WGS) entry which is preliminary data.</text>
</comment>
<organism evidence="8 9">
    <name type="scientific">Carex littledalei</name>
    <dbReference type="NCBI Taxonomy" id="544730"/>
    <lineage>
        <taxon>Eukaryota</taxon>
        <taxon>Viridiplantae</taxon>
        <taxon>Streptophyta</taxon>
        <taxon>Embryophyta</taxon>
        <taxon>Tracheophyta</taxon>
        <taxon>Spermatophyta</taxon>
        <taxon>Magnoliopsida</taxon>
        <taxon>Liliopsida</taxon>
        <taxon>Poales</taxon>
        <taxon>Cyperaceae</taxon>
        <taxon>Cyperoideae</taxon>
        <taxon>Cariceae</taxon>
        <taxon>Carex</taxon>
        <taxon>Carex subgen. Euthyceras</taxon>
    </lineage>
</organism>
<feature type="compositionally biased region" description="Low complexity" evidence="6">
    <location>
        <begin position="231"/>
        <end position="241"/>
    </location>
</feature>
<dbReference type="InterPro" id="IPR049914">
    <property type="entry name" value="PHD1-3/5-6"/>
</dbReference>
<evidence type="ECO:0000256" key="5">
    <source>
        <dbReference type="ARBA" id="ARBA00023163"/>
    </source>
</evidence>
<evidence type="ECO:0000256" key="2">
    <source>
        <dbReference type="ARBA" id="ARBA00022771"/>
    </source>
</evidence>
<keyword evidence="2" id="KW-0863">Zinc-finger</keyword>
<feature type="region of interest" description="Disordered" evidence="6">
    <location>
        <begin position="355"/>
        <end position="396"/>
    </location>
</feature>
<dbReference type="PANTHER" id="PTHR33304:SF36">
    <property type="entry name" value="GB|AAF26970.1-RELATED"/>
    <property type="match status" value="1"/>
</dbReference>
<keyword evidence="9" id="KW-1185">Reference proteome</keyword>
<proteinExistence type="predicted"/>
<feature type="compositionally biased region" description="Polar residues" evidence="6">
    <location>
        <begin position="26"/>
        <end position="39"/>
    </location>
</feature>
<reference evidence="8" key="1">
    <citation type="submission" date="2020-01" db="EMBL/GenBank/DDBJ databases">
        <title>Genome sequence of Kobresia littledalei, the first chromosome-level genome in the family Cyperaceae.</title>
        <authorList>
            <person name="Qu G."/>
        </authorList>
    </citation>
    <scope>NUCLEOTIDE SEQUENCE</scope>
    <source>
        <strain evidence="8">C.B.Clarke</strain>
        <tissue evidence="8">Leaf</tissue>
    </source>
</reference>
<dbReference type="PANTHER" id="PTHR33304">
    <property type="match status" value="1"/>
</dbReference>
<evidence type="ECO:0000256" key="3">
    <source>
        <dbReference type="ARBA" id="ARBA00022833"/>
    </source>
</evidence>
<dbReference type="Pfam" id="PF23121">
    <property type="entry name" value="SPOC_AIPP2"/>
    <property type="match status" value="1"/>
</dbReference>
<dbReference type="InterPro" id="IPR056280">
    <property type="entry name" value="AIPP2-like_SPOC"/>
</dbReference>
<dbReference type="GO" id="GO:0008270">
    <property type="term" value="F:zinc ion binding"/>
    <property type="evidence" value="ECO:0007669"/>
    <property type="project" value="UniProtKB-KW"/>
</dbReference>
<protein>
    <recommendedName>
        <fullName evidence="7">AIPP2-like SPOC-like domain-containing protein</fullName>
    </recommendedName>
</protein>
<keyword evidence="5" id="KW-0804">Transcription</keyword>
<accession>A0A833QJM6</accession>
<sequence>MSRGTVRQCIKMTTTSIASSIQTAQPSGTPTKTQTSMDKISSERLLPAKKMLFREPGNASSSGSKEMSQSSLKGHLPYHPAPIAWKGSLEVRYSTIGSTLVELVAYLPHQISAKLYRAIGALPTKLQMQMVQRFNVWPKQLETNFANLKDIGVYFLPSERRFELKCNHLLRLLYSGKHALKMNVNAQLELVVHSSQILAENSQRIGGDLFFWGFFWKHKMRSGSKKKKSTSSDIIPSKTSSELGASPDFRTPIARDKTADVLKHNQVDKVVADTLDVSPGFARPSIRQEISPMDKQSATNMRGKEIQPVYNVYKDVAPRCSPLSYVANKENGHFSSIGEGVLEDTLEGCENQEEYPEAQYVTNATSEKRADEAESKRTSEQPNASQGILPNLGGSEIVTDTMPQQLDTHLDFGTSGQIFIKHEQEPLVKNQQLETPPGSGTSGPILIKYEKEPFALPVGLEIPPGFSRRDEPGEEKNISNQQLETPPGCGTSGPILIKRENEPFALPVGLEIPPGFSRRVESREEKNISNQKLETPPGCGTSGPILIKCENEPFVLPVGLEIPPGFSRRDEAREEKNISNECKGSRLSMNQVLNVPRSVPTKLTDRPLLENQELYTEEPCQKFIRYIAY</sequence>
<evidence type="ECO:0000256" key="4">
    <source>
        <dbReference type="ARBA" id="ARBA00023015"/>
    </source>
</evidence>
<keyword evidence="1" id="KW-0479">Metal-binding</keyword>
<dbReference type="AlphaFoldDB" id="A0A833QJM6"/>